<dbReference type="SUPFAM" id="SSF56281">
    <property type="entry name" value="Metallo-hydrolase/oxidoreductase"/>
    <property type="match status" value="1"/>
</dbReference>
<evidence type="ECO:0000256" key="3">
    <source>
        <dbReference type="ARBA" id="ARBA00022801"/>
    </source>
</evidence>
<dbReference type="CDD" id="cd07714">
    <property type="entry name" value="RNaseJ_MBL-fold"/>
    <property type="match status" value="1"/>
</dbReference>
<proteinExistence type="predicted"/>
<evidence type="ECO:0000313" key="9">
    <source>
        <dbReference type="Proteomes" id="UP000682843"/>
    </source>
</evidence>
<dbReference type="Proteomes" id="UP000682843">
    <property type="component" value="Chromosome"/>
</dbReference>
<dbReference type="InterPro" id="IPR011108">
    <property type="entry name" value="RMMBL"/>
</dbReference>
<protein>
    <submittedName>
        <fullName evidence="8">Ribonuclease J</fullName>
    </submittedName>
</protein>
<keyword evidence="4" id="KW-0862">Zinc</keyword>
<organism evidence="8 9">
    <name type="scientific">Tardiphaga alba</name>
    <dbReference type="NCBI Taxonomy" id="340268"/>
    <lineage>
        <taxon>Bacteria</taxon>
        <taxon>Pseudomonadati</taxon>
        <taxon>Pseudomonadota</taxon>
        <taxon>Alphaproteobacteria</taxon>
        <taxon>Hyphomicrobiales</taxon>
        <taxon>Nitrobacteraceae</taxon>
        <taxon>Tardiphaga</taxon>
    </lineage>
</organism>
<name>A0ABX8A997_9BRAD</name>
<dbReference type="EMBL" id="CP036498">
    <property type="protein sequence ID" value="QUS40213.1"/>
    <property type="molecule type" value="Genomic_DNA"/>
</dbReference>
<dbReference type="Gene3D" id="3.10.20.580">
    <property type="match status" value="1"/>
</dbReference>
<dbReference type="Gene3D" id="3.40.50.10710">
    <property type="entry name" value="Metallo-hydrolase/oxidoreductase"/>
    <property type="match status" value="1"/>
</dbReference>
<feature type="domain" description="Metallo-beta-lactamase" evidence="7">
    <location>
        <begin position="21"/>
        <end position="219"/>
    </location>
</feature>
<gene>
    <name evidence="8" type="ORF">RPMA_16260</name>
</gene>
<evidence type="ECO:0000259" key="7">
    <source>
        <dbReference type="SMART" id="SM00849"/>
    </source>
</evidence>
<evidence type="ECO:0000256" key="2">
    <source>
        <dbReference type="ARBA" id="ARBA00022723"/>
    </source>
</evidence>
<dbReference type="Pfam" id="PF12706">
    <property type="entry name" value="Lactamase_B_2"/>
    <property type="match status" value="1"/>
</dbReference>
<dbReference type="PANTHER" id="PTHR43694:SF1">
    <property type="entry name" value="RIBONUCLEASE J"/>
    <property type="match status" value="1"/>
</dbReference>
<dbReference type="InterPro" id="IPR042173">
    <property type="entry name" value="RNase_J_2"/>
</dbReference>
<evidence type="ECO:0000256" key="6">
    <source>
        <dbReference type="ARBA" id="ARBA00022884"/>
    </source>
</evidence>
<keyword evidence="1" id="KW-0540">Nuclease</keyword>
<dbReference type="Pfam" id="PF07521">
    <property type="entry name" value="RMMBL"/>
    <property type="match status" value="1"/>
</dbReference>
<keyword evidence="3" id="KW-0378">Hydrolase</keyword>
<evidence type="ECO:0000256" key="1">
    <source>
        <dbReference type="ARBA" id="ARBA00022722"/>
    </source>
</evidence>
<dbReference type="InterPro" id="IPR036866">
    <property type="entry name" value="RibonucZ/Hydroxyglut_hydro"/>
</dbReference>
<evidence type="ECO:0000256" key="4">
    <source>
        <dbReference type="ARBA" id="ARBA00022833"/>
    </source>
</evidence>
<dbReference type="Pfam" id="PF22505">
    <property type="entry name" value="RNase_J_b_CASP"/>
    <property type="match status" value="1"/>
</dbReference>
<dbReference type="Pfam" id="PF17770">
    <property type="entry name" value="RNase_J_C"/>
    <property type="match status" value="1"/>
</dbReference>
<keyword evidence="6" id="KW-0694">RNA-binding</keyword>
<keyword evidence="2" id="KW-0479">Metal-binding</keyword>
<dbReference type="InterPro" id="IPR041636">
    <property type="entry name" value="RNase_J_C"/>
</dbReference>
<sequence>MTRPDELTFSPLGGVGQIGMNLSIYGLGNRHQRSWLAIDLGVYFGDEEHLPGIDLVMPDITFLEKQKKNLVGLVLTHAHEDHFGAIIDLWPKLQCPIYATKFSASLFEAKCAAERGAPKIPVTVVESGSRFNVGPFEVEMIPVAHSIPESHAIALHTPVGTVLHTGDWKIDPTPIIGKPTDEKRLRELGDEGVLAIIGDSTNAVRDGRSPSEMEVAATLTKLVMASKGRVAVTTFASNVARVRAVAEAAQAAGREVVLVGRAMERVVQVARECGYLDGLPAFRNADYYGHFPPDKVLALCTGSQGESRAALARIANDDHPLVTLNKGDTVIFSSRTIPGNEKAVGTIINGLVTQGIEVITDRDALVHVSGHPRRDELRDMISWVRPELLIPVHGEALHLSEHAKLARACGVPKVMIVKTGDLVKLGPGDSAVIDELPSGRLFKDGAILESEKSRAVTERRRLGFAGCAMVALAINSKGDLLDDPAVDLIGIPERNSSGQLLDDIVYDIVLEVVENLPKARKRDPDAMAESVRRAVRSTLAEHWGKKTICYVQVLTVDQ</sequence>
<dbReference type="SMART" id="SM00849">
    <property type="entry name" value="Lactamase_B"/>
    <property type="match status" value="1"/>
</dbReference>
<evidence type="ECO:0000313" key="8">
    <source>
        <dbReference type="EMBL" id="QUS40213.1"/>
    </source>
</evidence>
<dbReference type="RefSeq" id="WP_211908794.1">
    <property type="nucleotide sequence ID" value="NZ_CP036498.1"/>
</dbReference>
<dbReference type="Gene3D" id="3.60.15.10">
    <property type="entry name" value="Ribonuclease Z/Hydroxyacylglutathione hydrolase-like"/>
    <property type="match status" value="1"/>
</dbReference>
<keyword evidence="9" id="KW-1185">Reference proteome</keyword>
<dbReference type="PANTHER" id="PTHR43694">
    <property type="entry name" value="RIBONUCLEASE J"/>
    <property type="match status" value="1"/>
</dbReference>
<accession>A0ABX8A997</accession>
<evidence type="ECO:0000256" key="5">
    <source>
        <dbReference type="ARBA" id="ARBA00022839"/>
    </source>
</evidence>
<reference evidence="8 9" key="1">
    <citation type="submission" date="2019-02" db="EMBL/GenBank/DDBJ databases">
        <title>Emended description of the genus Rhodopseudomonas and description of Rhodopseudomonas albus sp. nov., a non-phototrophic, heavy-metal-tolerant bacterium isolated from garden soil.</title>
        <authorList>
            <person name="Bao Z."/>
            <person name="Cao W.W."/>
            <person name="Sato Y."/>
            <person name="Nishizawa T."/>
            <person name="Zhao J."/>
            <person name="Guo Y."/>
            <person name="Ohta H."/>
        </authorList>
    </citation>
    <scope>NUCLEOTIDE SEQUENCE [LARGE SCALE GENOMIC DNA]</scope>
    <source>
        <strain evidence="8 9">SK50-23</strain>
    </source>
</reference>
<dbReference type="InterPro" id="IPR001279">
    <property type="entry name" value="Metallo-B-lactamas"/>
</dbReference>
<keyword evidence="5" id="KW-0269">Exonuclease</keyword>
<dbReference type="InterPro" id="IPR055132">
    <property type="entry name" value="RNase_J_b_CASP"/>
</dbReference>